<sequence>MVEINESASILSSGFSYCPKAGSANSSLCPASPPPPTSAKPSHLHPQRHFPVLEDGDCNRDFDINFNEFIQVPLEFILGPTPPQDTADASFSAHELRKGHMTMLVEGTLGWTSNDVGSVLKFSGYLVRQYPPGYSPTPTTTQECRPVYELPLPYYRHAPHELPDSQPSPFHPPLQTSYVGAEPEWLDLRALHLVHIGRHPAGYIRKFDVAALEDEEMDRLAKFRKETVLGLAPVPSLTSDEKRWMIAPTGYWSGPARTPNTADEVENERKLDMMFEYARVDDATRRRRLEERVAGWGREVFAEDGEGIDSEEVPELDEWLGEEERGREKEYACMAMFWQERGPVFGYLDWVAGIMKSVDAVVQVMGVYCRFSD</sequence>
<evidence type="ECO:0000313" key="2">
    <source>
        <dbReference type="EMBL" id="RPA73012.1"/>
    </source>
</evidence>
<dbReference type="Proteomes" id="UP000275078">
    <property type="component" value="Unassembled WGS sequence"/>
</dbReference>
<feature type="region of interest" description="Disordered" evidence="1">
    <location>
        <begin position="26"/>
        <end position="45"/>
    </location>
</feature>
<reference evidence="2 3" key="1">
    <citation type="journal article" date="2018" name="Nat. Ecol. Evol.">
        <title>Pezizomycetes genomes reveal the molecular basis of ectomycorrhizal truffle lifestyle.</title>
        <authorList>
            <person name="Murat C."/>
            <person name="Payen T."/>
            <person name="Noel B."/>
            <person name="Kuo A."/>
            <person name="Morin E."/>
            <person name="Chen J."/>
            <person name="Kohler A."/>
            <person name="Krizsan K."/>
            <person name="Balestrini R."/>
            <person name="Da Silva C."/>
            <person name="Montanini B."/>
            <person name="Hainaut M."/>
            <person name="Levati E."/>
            <person name="Barry K.W."/>
            <person name="Belfiori B."/>
            <person name="Cichocki N."/>
            <person name="Clum A."/>
            <person name="Dockter R.B."/>
            <person name="Fauchery L."/>
            <person name="Guy J."/>
            <person name="Iotti M."/>
            <person name="Le Tacon F."/>
            <person name="Lindquist E.A."/>
            <person name="Lipzen A."/>
            <person name="Malagnac F."/>
            <person name="Mello A."/>
            <person name="Molinier V."/>
            <person name="Miyauchi S."/>
            <person name="Poulain J."/>
            <person name="Riccioni C."/>
            <person name="Rubini A."/>
            <person name="Sitrit Y."/>
            <person name="Splivallo R."/>
            <person name="Traeger S."/>
            <person name="Wang M."/>
            <person name="Zifcakova L."/>
            <person name="Wipf D."/>
            <person name="Zambonelli A."/>
            <person name="Paolocci F."/>
            <person name="Nowrousian M."/>
            <person name="Ottonello S."/>
            <person name="Baldrian P."/>
            <person name="Spatafora J.W."/>
            <person name="Henrissat B."/>
            <person name="Nagy L.G."/>
            <person name="Aury J.M."/>
            <person name="Wincker P."/>
            <person name="Grigoriev I.V."/>
            <person name="Bonfante P."/>
            <person name="Martin F.M."/>
        </authorList>
    </citation>
    <scope>NUCLEOTIDE SEQUENCE [LARGE SCALE GENOMIC DNA]</scope>
    <source>
        <strain evidence="2 3">RN42</strain>
    </source>
</reference>
<organism evidence="2 3">
    <name type="scientific">Ascobolus immersus RN42</name>
    <dbReference type="NCBI Taxonomy" id="1160509"/>
    <lineage>
        <taxon>Eukaryota</taxon>
        <taxon>Fungi</taxon>
        <taxon>Dikarya</taxon>
        <taxon>Ascomycota</taxon>
        <taxon>Pezizomycotina</taxon>
        <taxon>Pezizomycetes</taxon>
        <taxon>Pezizales</taxon>
        <taxon>Ascobolaceae</taxon>
        <taxon>Ascobolus</taxon>
    </lineage>
</organism>
<evidence type="ECO:0000313" key="3">
    <source>
        <dbReference type="Proteomes" id="UP000275078"/>
    </source>
</evidence>
<proteinExistence type="predicted"/>
<dbReference type="EMBL" id="ML119837">
    <property type="protein sequence ID" value="RPA73012.1"/>
    <property type="molecule type" value="Genomic_DNA"/>
</dbReference>
<dbReference type="AlphaFoldDB" id="A0A3N4HFU3"/>
<accession>A0A3N4HFU3</accession>
<keyword evidence="3" id="KW-1185">Reference proteome</keyword>
<name>A0A3N4HFU3_ASCIM</name>
<protein>
    <submittedName>
        <fullName evidence="2">Uncharacterized protein</fullName>
    </submittedName>
</protein>
<evidence type="ECO:0000256" key="1">
    <source>
        <dbReference type="SAM" id="MobiDB-lite"/>
    </source>
</evidence>
<gene>
    <name evidence="2" type="ORF">BJ508DRAFT_334508</name>
</gene>